<dbReference type="EMBL" id="DRMS01000022">
    <property type="protein sequence ID" value="HFC91297.1"/>
    <property type="molecule type" value="Genomic_DNA"/>
</dbReference>
<gene>
    <name evidence="8" type="ORF">ENJ51_00645</name>
</gene>
<dbReference type="GO" id="GO:0071555">
    <property type="term" value="P:cell wall organization"/>
    <property type="evidence" value="ECO:0007669"/>
    <property type="project" value="UniProtKB-KW"/>
</dbReference>
<dbReference type="Gene3D" id="2.40.240.50">
    <property type="entry name" value="Barwin-like endoglucanases"/>
    <property type="match status" value="1"/>
</dbReference>
<dbReference type="GO" id="GO:0019867">
    <property type="term" value="C:outer membrane"/>
    <property type="evidence" value="ECO:0007669"/>
    <property type="project" value="InterPro"/>
</dbReference>
<dbReference type="CDD" id="cd14668">
    <property type="entry name" value="mlta_B"/>
    <property type="match status" value="1"/>
</dbReference>
<keyword evidence="3" id="KW-0456">Lyase</keyword>
<dbReference type="InterPro" id="IPR005300">
    <property type="entry name" value="MltA_B"/>
</dbReference>
<organism evidence="8">
    <name type="scientific">Leucothrix mucor</name>
    <dbReference type="NCBI Taxonomy" id="45248"/>
    <lineage>
        <taxon>Bacteria</taxon>
        <taxon>Pseudomonadati</taxon>
        <taxon>Pseudomonadota</taxon>
        <taxon>Gammaproteobacteria</taxon>
        <taxon>Thiotrichales</taxon>
        <taxon>Thiotrichaceae</taxon>
        <taxon>Leucothrix</taxon>
    </lineage>
</organism>
<keyword evidence="4" id="KW-0961">Cell wall biogenesis/degradation</keyword>
<comment type="caution">
    <text evidence="8">The sequence shown here is derived from an EMBL/GenBank/DDBJ whole genome shotgun (WGS) entry which is preliminary data.</text>
</comment>
<name>A0A7V2WU41_LEUMU</name>
<dbReference type="GO" id="GO:0009254">
    <property type="term" value="P:peptidoglycan turnover"/>
    <property type="evidence" value="ECO:0007669"/>
    <property type="project" value="InterPro"/>
</dbReference>
<dbReference type="AlphaFoldDB" id="A0A7V2WU41"/>
<accession>A0A7V2WU41</accession>
<evidence type="ECO:0000256" key="2">
    <source>
        <dbReference type="ARBA" id="ARBA00012587"/>
    </source>
</evidence>
<dbReference type="GO" id="GO:0008933">
    <property type="term" value="F:peptidoglycan lytic transglycosylase activity"/>
    <property type="evidence" value="ECO:0007669"/>
    <property type="project" value="TreeGrafter"/>
</dbReference>
<dbReference type="Pfam" id="PF03562">
    <property type="entry name" value="MltA"/>
    <property type="match status" value="1"/>
</dbReference>
<dbReference type="SMART" id="SM00925">
    <property type="entry name" value="MltA"/>
    <property type="match status" value="1"/>
</dbReference>
<evidence type="ECO:0000259" key="7">
    <source>
        <dbReference type="SMART" id="SM00925"/>
    </source>
</evidence>
<feature type="chain" id="PRO_5031522401" description="peptidoglycan lytic exotransglycosylase" evidence="6">
    <location>
        <begin position="24"/>
        <end position="385"/>
    </location>
</feature>
<proteinExistence type="predicted"/>
<evidence type="ECO:0000256" key="3">
    <source>
        <dbReference type="ARBA" id="ARBA00023239"/>
    </source>
</evidence>
<evidence type="ECO:0000256" key="4">
    <source>
        <dbReference type="ARBA" id="ARBA00023316"/>
    </source>
</evidence>
<dbReference type="PANTHER" id="PTHR30124">
    <property type="entry name" value="MEMBRANE-BOUND LYTIC MUREIN TRANSGLYCOSYLASE A"/>
    <property type="match status" value="1"/>
</dbReference>
<feature type="signal peptide" evidence="6">
    <location>
        <begin position="1"/>
        <end position="23"/>
    </location>
</feature>
<dbReference type="Pfam" id="PF06725">
    <property type="entry name" value="3D"/>
    <property type="match status" value="1"/>
</dbReference>
<keyword evidence="6" id="KW-0732">Signal</keyword>
<dbReference type="GO" id="GO:0004553">
    <property type="term" value="F:hydrolase activity, hydrolyzing O-glycosyl compounds"/>
    <property type="evidence" value="ECO:0007669"/>
    <property type="project" value="InterPro"/>
</dbReference>
<dbReference type="GO" id="GO:0009253">
    <property type="term" value="P:peptidoglycan catabolic process"/>
    <property type="evidence" value="ECO:0007669"/>
    <property type="project" value="TreeGrafter"/>
</dbReference>
<dbReference type="Proteomes" id="UP000885750">
    <property type="component" value="Unassembled WGS sequence"/>
</dbReference>
<evidence type="ECO:0000256" key="6">
    <source>
        <dbReference type="SAM" id="SignalP"/>
    </source>
</evidence>
<dbReference type="InterPro" id="IPR026044">
    <property type="entry name" value="MltA"/>
</dbReference>
<sequence>MSNQHVVKLLLCGACLTLFPGHADHINPSADRYGYQTLSLGSFADTKNYQSTSSDFSNNNTEPEAIRPWQIRLGLKSAISYLKRNNPNKTVARKGVNVTNQELIDTANILLDWYGDYTPEAMREHFYLQQLYRGNLNKSKFTGYYTPIISAQLHPDDEYRYPIYRSPSFEKSHLSRSEIAAGALMNQGLEIAWTNDPIGLFYIHIQGSGILKLPSGKKISLKFDGSNNKAYKSIASYMKKEGLIASNPSRNEVKKWLDNHPDKMDKVFNINPRFIYFTLNEKNTTTASGTPIITGHTVAVDTNYIPFGAVILAEVPVINSRGQAVGNEWRLLFPQDRGNAITGPARMDIYTGIGEAAREKANSLTGYGRAYLLLNKPLFDDAMAV</sequence>
<dbReference type="InterPro" id="IPR036908">
    <property type="entry name" value="RlpA-like_sf"/>
</dbReference>
<evidence type="ECO:0000313" key="8">
    <source>
        <dbReference type="EMBL" id="HFC91297.1"/>
    </source>
</evidence>
<dbReference type="InterPro" id="IPR010611">
    <property type="entry name" value="3D_dom"/>
</dbReference>
<dbReference type="PANTHER" id="PTHR30124:SF0">
    <property type="entry name" value="MEMBRANE-BOUND LYTIC MUREIN TRANSGLYCOSYLASE A"/>
    <property type="match status" value="1"/>
</dbReference>
<dbReference type="EC" id="4.2.2.n1" evidence="2"/>
<reference evidence="8" key="1">
    <citation type="journal article" date="2020" name="mSystems">
        <title>Genome- and Community-Level Interaction Insights into Carbon Utilization and Element Cycling Functions of Hydrothermarchaeota in Hydrothermal Sediment.</title>
        <authorList>
            <person name="Zhou Z."/>
            <person name="Liu Y."/>
            <person name="Xu W."/>
            <person name="Pan J."/>
            <person name="Luo Z.H."/>
            <person name="Li M."/>
        </authorList>
    </citation>
    <scope>NUCLEOTIDE SEQUENCE [LARGE SCALE GENOMIC DNA]</scope>
    <source>
        <strain evidence="8">HyVt-493</strain>
    </source>
</reference>
<dbReference type="CDD" id="cd14485">
    <property type="entry name" value="mltA_like_LT_A"/>
    <property type="match status" value="1"/>
</dbReference>
<comment type="catalytic activity">
    <reaction evidence="1">
        <text>Exolytic cleavage of the (1-&gt;4)-beta-glycosidic linkage between N-acetylmuramic acid (MurNAc) and N-acetylglucosamine (GlcNAc) residues in peptidoglycan, from either the reducing or the non-reducing ends of the peptidoglycan chains, with concomitant formation of a 1,6-anhydrobond in the MurNAc residue.</text>
        <dbReference type="EC" id="4.2.2.n1"/>
    </reaction>
</comment>
<feature type="domain" description="Lytic transglycosylase MltA" evidence="7">
    <location>
        <begin position="148"/>
        <end position="278"/>
    </location>
</feature>
<evidence type="ECO:0000256" key="1">
    <source>
        <dbReference type="ARBA" id="ARBA00001420"/>
    </source>
</evidence>
<evidence type="ECO:0000256" key="5">
    <source>
        <dbReference type="ARBA" id="ARBA00030918"/>
    </source>
</evidence>
<dbReference type="SUPFAM" id="SSF50685">
    <property type="entry name" value="Barwin-like endoglucanases"/>
    <property type="match status" value="1"/>
</dbReference>
<protein>
    <recommendedName>
        <fullName evidence="2">peptidoglycan lytic exotransglycosylase</fullName>
        <ecNumber evidence="2">4.2.2.n1</ecNumber>
    </recommendedName>
    <alternativeName>
        <fullName evidence="5">Murein hydrolase A</fullName>
    </alternativeName>
</protein>